<dbReference type="SUPFAM" id="SSF47413">
    <property type="entry name" value="lambda repressor-like DNA-binding domains"/>
    <property type="match status" value="1"/>
</dbReference>
<dbReference type="AlphaFoldDB" id="A0A140E023"/>
<reference evidence="2" key="1">
    <citation type="journal article" date="2016" name="Appl. Environ. Microbiol.">
        <title>Functional Metagenomics of a Biostimulated Petroleum-Contaminated Soil Reveals an Extraordinary Diversity of Extradiol Dioxygenases.</title>
        <authorList>
            <person name="Terron-Gonzalez L."/>
            <person name="Martin-Cabello G."/>
            <person name="Ferrer M."/>
            <person name="Santero E."/>
        </authorList>
    </citation>
    <scope>NUCLEOTIDE SEQUENCE</scope>
</reference>
<accession>A0A140E023</accession>
<dbReference type="SMART" id="SM00530">
    <property type="entry name" value="HTH_XRE"/>
    <property type="match status" value="1"/>
</dbReference>
<dbReference type="Pfam" id="PF13560">
    <property type="entry name" value="HTH_31"/>
    <property type="match status" value="1"/>
</dbReference>
<sequence>MSTLSKRIKEARLRTGLSQEQLGIRIGIDPASASARMNRYELGKRVPDLELVERLAVELNLPAAYFYAKGDDEAELLLKFHQLDSAARARLLAGLDGPDQD</sequence>
<dbReference type="InterPro" id="IPR010982">
    <property type="entry name" value="Lambda_DNA-bd_dom_sf"/>
</dbReference>
<feature type="domain" description="HTH cro/C1-type" evidence="1">
    <location>
        <begin position="8"/>
        <end position="66"/>
    </location>
</feature>
<proteinExistence type="predicted"/>
<dbReference type="GO" id="GO:0003677">
    <property type="term" value="F:DNA binding"/>
    <property type="evidence" value="ECO:0007669"/>
    <property type="project" value="InterPro"/>
</dbReference>
<dbReference type="PROSITE" id="PS50943">
    <property type="entry name" value="HTH_CROC1"/>
    <property type="match status" value="1"/>
</dbReference>
<evidence type="ECO:0000259" key="1">
    <source>
        <dbReference type="PROSITE" id="PS50943"/>
    </source>
</evidence>
<dbReference type="CDD" id="cd00093">
    <property type="entry name" value="HTH_XRE"/>
    <property type="match status" value="1"/>
</dbReference>
<dbReference type="Gene3D" id="1.10.260.40">
    <property type="entry name" value="lambda repressor-like DNA-binding domains"/>
    <property type="match status" value="1"/>
</dbReference>
<dbReference type="InterPro" id="IPR001387">
    <property type="entry name" value="Cro/C1-type_HTH"/>
</dbReference>
<dbReference type="EMBL" id="KU144998">
    <property type="protein sequence ID" value="AMK59635.1"/>
    <property type="molecule type" value="Genomic_DNA"/>
</dbReference>
<evidence type="ECO:0000313" key="2">
    <source>
        <dbReference type="EMBL" id="AMK59635.1"/>
    </source>
</evidence>
<name>A0A140E023_9BACT</name>
<organism evidence="2">
    <name type="scientific">uncultured bacterium UPO78</name>
    <dbReference type="NCBI Taxonomy" id="1776995"/>
    <lineage>
        <taxon>Bacteria</taxon>
        <taxon>environmental samples</taxon>
    </lineage>
</organism>
<protein>
    <submittedName>
        <fullName evidence="2">Transcriptional regulator, XRE family</fullName>
    </submittedName>
</protein>